<protein>
    <submittedName>
        <fullName evidence="1">Uncharacterized protein</fullName>
    </submittedName>
</protein>
<proteinExistence type="predicted"/>
<evidence type="ECO:0000313" key="1">
    <source>
        <dbReference type="EMBL" id="ESA09425.1"/>
    </source>
</evidence>
<accession>U9TMP7</accession>
<dbReference type="EMBL" id="KI288108">
    <property type="protein sequence ID" value="ESA09425.1"/>
    <property type="molecule type" value="Genomic_DNA"/>
</dbReference>
<sequence>MVLSAELDVEKCRTLIYIVRFVPVEETDLDLYSRSIHYINDIDKYEYITKEYRFDINDVQCPNLSSTLHSFTNTQHPATIEKEIRNDFTQHPRKRVNELNTETQYRKHVKTGDAELES</sequence>
<gene>
    <name evidence="1" type="ORF">GLOINDRAFT_84754</name>
</gene>
<name>U9TMP7_RHIID</name>
<reference evidence="1" key="1">
    <citation type="submission" date="2013-07" db="EMBL/GenBank/DDBJ databases">
        <title>The genome of an arbuscular mycorrhizal fungus provides insights into the evolution of the oldest plant symbiosis.</title>
        <authorList>
            <consortium name="DOE Joint Genome Institute"/>
            <person name="Tisserant E."/>
            <person name="Malbreil M."/>
            <person name="Kuo A."/>
            <person name="Kohler A."/>
            <person name="Symeonidi A."/>
            <person name="Balestrini R."/>
            <person name="Charron P."/>
            <person name="Duensing N."/>
            <person name="Frei-dit-Frey N."/>
            <person name="Gianinazzi-Pearson V."/>
            <person name="Gilbert B."/>
            <person name="Handa Y."/>
            <person name="Hijri M."/>
            <person name="Kaul R."/>
            <person name="Kawaguchi M."/>
            <person name="Krajinski F."/>
            <person name="Lammers P."/>
            <person name="Lapierre D."/>
            <person name="Masclaux F.G."/>
            <person name="Murat C."/>
            <person name="Morin E."/>
            <person name="Ndikumana S."/>
            <person name="Pagni M."/>
            <person name="Petitpierre D."/>
            <person name="Requena N."/>
            <person name="Rosikiewicz P."/>
            <person name="Riley R."/>
            <person name="Saito K."/>
            <person name="San Clemente H."/>
            <person name="Shapiro H."/>
            <person name="van Tuinen D."/>
            <person name="Becard G."/>
            <person name="Bonfante P."/>
            <person name="Paszkowski U."/>
            <person name="Shachar-Hill Y."/>
            <person name="Young J.P."/>
            <person name="Sanders I.R."/>
            <person name="Henrissat B."/>
            <person name="Rensing S.A."/>
            <person name="Grigoriev I.V."/>
            <person name="Corradi N."/>
            <person name="Roux C."/>
            <person name="Martin F."/>
        </authorList>
    </citation>
    <scope>NUCLEOTIDE SEQUENCE</scope>
    <source>
        <strain evidence="1">DAOM 197198</strain>
    </source>
</reference>
<dbReference type="VEuPathDB" id="FungiDB:RhiirFUN_003748"/>
<dbReference type="HOGENOM" id="CLU_2074375_0_0_1"/>
<organism evidence="1">
    <name type="scientific">Rhizophagus irregularis (strain DAOM 181602 / DAOM 197198 / MUCL 43194)</name>
    <name type="common">Arbuscular mycorrhizal fungus</name>
    <name type="synonym">Glomus intraradices</name>
    <dbReference type="NCBI Taxonomy" id="747089"/>
    <lineage>
        <taxon>Eukaryota</taxon>
        <taxon>Fungi</taxon>
        <taxon>Fungi incertae sedis</taxon>
        <taxon>Mucoromycota</taxon>
        <taxon>Glomeromycotina</taxon>
        <taxon>Glomeromycetes</taxon>
        <taxon>Glomerales</taxon>
        <taxon>Glomeraceae</taxon>
        <taxon>Rhizophagus</taxon>
    </lineage>
</organism>
<dbReference type="AlphaFoldDB" id="U9TMP7"/>